<dbReference type="PROSITE" id="PS50815">
    <property type="entry name" value="HORMA"/>
    <property type="match status" value="1"/>
</dbReference>
<evidence type="ECO:0000256" key="3">
    <source>
        <dbReference type="ARBA" id="ARBA00022454"/>
    </source>
</evidence>
<gene>
    <name evidence="8" type="ORF">R1flu_023893</name>
</gene>
<accession>A0ABD1XTC8</accession>
<sequence>MDITRSNGKSGAGKQWRMVTATTDLSPAQMKAAACKMIRTLVQLMRTLNRVPEQRTIVMQLYYRGGITPIDYEPPLFRSCTYEDLKFWARKPLVMKVGNVNSNHCEVSLKVRSILGPCEDDDDICVKSENIMIADFSTSSTAEATEVYTSGGHDKSHSGLRRSENQNLLLVQKDIQSIGCFVAADIKKWAIQKPNSTFDYIDILAQFPQISKEHDLHGKYFPDAEDCTPAEVGQLPTSPPTVSFPISWDIAGADEEETRLWDKVLFHINRSKCITVGKLTKNLDKCGETLNTAMVIQLIEKMTKNGYVKIISNSSSRKFGHRVLHSTEESEEHLQEIVEAVKEFVITDCKADIHDSSEEDSLSEDTKVELRMKSKLDKFGDSPVCYLREYHKECTDNTNLYAKDLQNTAQVGDILKGKEVKAGLPLVDSQGSNPKEMNMDREKPENQGRVRKASKVEEPIYQHVYAKRKRL</sequence>
<dbReference type="PANTHER" id="PTHR48225">
    <property type="entry name" value="HORMA DOMAIN-CONTAINING PROTEIN 1"/>
    <property type="match status" value="1"/>
</dbReference>
<feature type="domain" description="HORMA" evidence="7">
    <location>
        <begin position="1"/>
        <end position="111"/>
    </location>
</feature>
<reference evidence="8 9" key="1">
    <citation type="submission" date="2024-09" db="EMBL/GenBank/DDBJ databases">
        <title>Chromosome-scale assembly of Riccia fluitans.</title>
        <authorList>
            <person name="Paukszto L."/>
            <person name="Sawicki J."/>
            <person name="Karawczyk K."/>
            <person name="Piernik-Szablinska J."/>
            <person name="Szczecinska M."/>
            <person name="Mazdziarz M."/>
        </authorList>
    </citation>
    <scope>NUCLEOTIDE SEQUENCE [LARGE SCALE GENOMIC DNA]</scope>
    <source>
        <strain evidence="8">Rf_01</strain>
        <tissue evidence="8">Aerial parts of the thallus</tissue>
    </source>
</reference>
<evidence type="ECO:0000259" key="7">
    <source>
        <dbReference type="PROSITE" id="PS50815"/>
    </source>
</evidence>
<dbReference type="SUPFAM" id="SSF46785">
    <property type="entry name" value="Winged helix' DNA-binding domain"/>
    <property type="match status" value="1"/>
</dbReference>
<dbReference type="Gene3D" id="3.30.900.10">
    <property type="entry name" value="HORMA domain"/>
    <property type="match status" value="1"/>
</dbReference>
<dbReference type="InterPro" id="IPR036570">
    <property type="entry name" value="HORMA_dom_sf"/>
</dbReference>
<keyword evidence="5" id="KW-0469">Meiosis</keyword>
<evidence type="ECO:0000313" key="9">
    <source>
        <dbReference type="Proteomes" id="UP001605036"/>
    </source>
</evidence>
<evidence type="ECO:0000256" key="1">
    <source>
        <dbReference type="ARBA" id="ARBA00004123"/>
    </source>
</evidence>
<evidence type="ECO:0000256" key="5">
    <source>
        <dbReference type="ARBA" id="ARBA00023254"/>
    </source>
</evidence>
<keyword evidence="3" id="KW-0158">Chromosome</keyword>
<dbReference type="PANTHER" id="PTHR48225:SF7">
    <property type="entry name" value="MEIOSIS-SPECIFIC PROTEIN HOP1"/>
    <property type="match status" value="1"/>
</dbReference>
<keyword evidence="9" id="KW-1185">Reference proteome</keyword>
<comment type="caution">
    <text evidence="8">The sequence shown here is derived from an EMBL/GenBank/DDBJ whole genome shotgun (WGS) entry which is preliminary data.</text>
</comment>
<dbReference type="EMBL" id="JBHFFA010000007">
    <property type="protein sequence ID" value="KAL2612201.1"/>
    <property type="molecule type" value="Genomic_DNA"/>
</dbReference>
<name>A0ABD1XTC8_9MARC</name>
<organism evidence="8 9">
    <name type="scientific">Riccia fluitans</name>
    <dbReference type="NCBI Taxonomy" id="41844"/>
    <lineage>
        <taxon>Eukaryota</taxon>
        <taxon>Viridiplantae</taxon>
        <taxon>Streptophyta</taxon>
        <taxon>Embryophyta</taxon>
        <taxon>Marchantiophyta</taxon>
        <taxon>Marchantiopsida</taxon>
        <taxon>Marchantiidae</taxon>
        <taxon>Marchantiales</taxon>
        <taxon>Ricciaceae</taxon>
        <taxon>Riccia</taxon>
    </lineage>
</organism>
<dbReference type="Pfam" id="PF02301">
    <property type="entry name" value="HORMA"/>
    <property type="match status" value="1"/>
</dbReference>
<dbReference type="AlphaFoldDB" id="A0ABD1XTC8"/>
<dbReference type="InterPro" id="IPR036390">
    <property type="entry name" value="WH_DNA-bd_sf"/>
</dbReference>
<dbReference type="Proteomes" id="UP001605036">
    <property type="component" value="Unassembled WGS sequence"/>
</dbReference>
<dbReference type="SUPFAM" id="SSF56019">
    <property type="entry name" value="The spindle assembly checkpoint protein mad2"/>
    <property type="match status" value="1"/>
</dbReference>
<evidence type="ECO:0000256" key="4">
    <source>
        <dbReference type="ARBA" id="ARBA00023242"/>
    </source>
</evidence>
<feature type="region of interest" description="Disordered" evidence="6">
    <location>
        <begin position="425"/>
        <end position="456"/>
    </location>
</feature>
<protein>
    <recommendedName>
        <fullName evidence="7">HORMA domain-containing protein</fullName>
    </recommendedName>
</protein>
<evidence type="ECO:0000256" key="6">
    <source>
        <dbReference type="SAM" id="MobiDB-lite"/>
    </source>
</evidence>
<dbReference type="InterPro" id="IPR003511">
    <property type="entry name" value="HORMA_dom"/>
</dbReference>
<dbReference type="InterPro" id="IPR051294">
    <property type="entry name" value="HORMA_MeioticProgression"/>
</dbReference>
<comment type="subcellular location">
    <subcellularLocation>
        <location evidence="2">Chromosome</location>
    </subcellularLocation>
    <subcellularLocation>
        <location evidence="1">Nucleus</location>
    </subcellularLocation>
</comment>
<keyword evidence="4" id="KW-0539">Nucleus</keyword>
<evidence type="ECO:0000256" key="2">
    <source>
        <dbReference type="ARBA" id="ARBA00004286"/>
    </source>
</evidence>
<dbReference type="GO" id="GO:0005694">
    <property type="term" value="C:chromosome"/>
    <property type="evidence" value="ECO:0007669"/>
    <property type="project" value="UniProtKB-SubCell"/>
</dbReference>
<evidence type="ECO:0000313" key="8">
    <source>
        <dbReference type="EMBL" id="KAL2612201.1"/>
    </source>
</evidence>
<dbReference type="GO" id="GO:0051321">
    <property type="term" value="P:meiotic cell cycle"/>
    <property type="evidence" value="ECO:0007669"/>
    <property type="project" value="UniProtKB-KW"/>
</dbReference>
<proteinExistence type="predicted"/>
<feature type="compositionally biased region" description="Basic and acidic residues" evidence="6">
    <location>
        <begin position="437"/>
        <end position="456"/>
    </location>
</feature>
<dbReference type="GO" id="GO:0005634">
    <property type="term" value="C:nucleus"/>
    <property type="evidence" value="ECO:0007669"/>
    <property type="project" value="UniProtKB-SubCell"/>
</dbReference>